<evidence type="ECO:0008006" key="3">
    <source>
        <dbReference type="Google" id="ProtNLM"/>
    </source>
</evidence>
<dbReference type="PROSITE" id="PS51257">
    <property type="entry name" value="PROKAR_LIPOPROTEIN"/>
    <property type="match status" value="1"/>
</dbReference>
<name>A0ABS7Z8P2_9SPHI</name>
<dbReference type="RefSeq" id="WP_225552937.1">
    <property type="nucleotide sequence ID" value="NZ_JADEYP010000014.1"/>
</dbReference>
<gene>
    <name evidence="1" type="ORF">IPZ78_09155</name>
</gene>
<keyword evidence="2" id="KW-1185">Reference proteome</keyword>
<evidence type="ECO:0000313" key="2">
    <source>
        <dbReference type="Proteomes" id="UP001165302"/>
    </source>
</evidence>
<reference evidence="1" key="1">
    <citation type="submission" date="2020-10" db="EMBL/GenBank/DDBJ databases">
        <authorList>
            <person name="Lu T."/>
            <person name="Wang Q."/>
            <person name="Han X."/>
        </authorList>
    </citation>
    <scope>NUCLEOTIDE SEQUENCE</scope>
    <source>
        <strain evidence="1">WQ 366</strain>
    </source>
</reference>
<evidence type="ECO:0000313" key="1">
    <source>
        <dbReference type="EMBL" id="MCA5005319.1"/>
    </source>
</evidence>
<protein>
    <recommendedName>
        <fullName evidence="3">Lipoprotein</fullName>
    </recommendedName>
</protein>
<comment type="caution">
    <text evidence="1">The sequence shown here is derived from an EMBL/GenBank/DDBJ whole genome shotgun (WGS) entry which is preliminary data.</text>
</comment>
<sequence length="143" mass="15719">MKKIILLGSVFAILASCQNSTKQQTQVNDSISQEMPSIGGNKDKHGCLSSAGQTWSQIKNDCIQVFSVGIRLNPVAIDSTEAIISAFVVPNTDSSAFELFLADNEETVILNKQADDVFSHNQFKYNKKTKDLSINDKIAYKSE</sequence>
<dbReference type="EMBL" id="JADEYP010000014">
    <property type="protein sequence ID" value="MCA5005319.1"/>
    <property type="molecule type" value="Genomic_DNA"/>
</dbReference>
<proteinExistence type="predicted"/>
<dbReference type="Proteomes" id="UP001165302">
    <property type="component" value="Unassembled WGS sequence"/>
</dbReference>
<accession>A0ABS7Z8P2</accession>
<organism evidence="1 2">
    <name type="scientific">Sphingobacterium bovistauri</name>
    <dbReference type="NCBI Taxonomy" id="2781959"/>
    <lineage>
        <taxon>Bacteria</taxon>
        <taxon>Pseudomonadati</taxon>
        <taxon>Bacteroidota</taxon>
        <taxon>Sphingobacteriia</taxon>
        <taxon>Sphingobacteriales</taxon>
        <taxon>Sphingobacteriaceae</taxon>
        <taxon>Sphingobacterium</taxon>
    </lineage>
</organism>